<name>A0A097QWE0_9EURY</name>
<evidence type="ECO:0000313" key="1">
    <source>
        <dbReference type="EMBL" id="AIU70788.1"/>
    </source>
</evidence>
<reference evidence="1 2" key="1">
    <citation type="journal article" date="2015" name="Int. J. Syst. Evol. Microbiol.">
        <title>Thermococcus eurythermalis sp. nov., a conditional piezophilic hyperthermophilic archaeon with a wide temperature range isolated from an oil-immersed chimney in the Guaymas Basin.</title>
        <authorList>
            <person name="Zhao W."/>
            <person name="Zeng X."/>
            <person name="Xiao X."/>
        </authorList>
    </citation>
    <scope>NUCLEOTIDE SEQUENCE [LARGE SCALE GENOMIC DNA]</scope>
    <source>
        <strain evidence="1 2">A501</strain>
    </source>
</reference>
<dbReference type="RefSeq" id="WP_050003748.1">
    <property type="nucleotide sequence ID" value="NZ_CP008887.1"/>
</dbReference>
<dbReference type="HOGENOM" id="CLU_2629920_0_0_2"/>
<dbReference type="GeneID" id="25153924"/>
<organism evidence="1 2">
    <name type="scientific">Thermococcus eurythermalis</name>
    <dbReference type="NCBI Taxonomy" id="1505907"/>
    <lineage>
        <taxon>Archaea</taxon>
        <taxon>Methanobacteriati</taxon>
        <taxon>Methanobacteriota</taxon>
        <taxon>Thermococci</taxon>
        <taxon>Thermococcales</taxon>
        <taxon>Thermococcaceae</taxon>
        <taxon>Thermococcus</taxon>
    </lineage>
</organism>
<proteinExistence type="predicted"/>
<dbReference type="KEGG" id="teu:TEU_10835"/>
<gene>
    <name evidence="1" type="ORF">TEU_10835</name>
</gene>
<protein>
    <submittedName>
        <fullName evidence="1">Uncharacterized protein</fullName>
    </submittedName>
</protein>
<dbReference type="EMBL" id="CP008887">
    <property type="protein sequence ID" value="AIU70788.1"/>
    <property type="molecule type" value="Genomic_DNA"/>
</dbReference>
<dbReference type="OrthoDB" id="101068at2157"/>
<dbReference type="AlphaFoldDB" id="A0A097QWE0"/>
<accession>A0A097QWE0</accession>
<keyword evidence="2" id="KW-1185">Reference proteome</keyword>
<sequence length="79" mass="9187">MKACKRYEVRLRSTYETISGSIARTTVEQTLTLLEDHARFNGPLDVLLPYTEKNGRELLEFIKVLVEKAKLYAEAERLR</sequence>
<dbReference type="STRING" id="1505907.TEU_10835"/>
<evidence type="ECO:0000313" key="2">
    <source>
        <dbReference type="Proteomes" id="UP000029980"/>
    </source>
</evidence>
<dbReference type="Proteomes" id="UP000029980">
    <property type="component" value="Chromosome"/>
</dbReference>